<proteinExistence type="predicted"/>
<dbReference type="RefSeq" id="WP_115585561.1">
    <property type="nucleotide sequence ID" value="NZ_CP025544.1"/>
</dbReference>
<dbReference type="Proteomes" id="UP000254834">
    <property type="component" value="Chromosome"/>
</dbReference>
<protein>
    <submittedName>
        <fullName evidence="2">Uncharacterized protein</fullName>
    </submittedName>
</protein>
<dbReference type="EMBL" id="CP025544">
    <property type="protein sequence ID" value="AXK60546.1"/>
    <property type="molecule type" value="Genomic_DNA"/>
</dbReference>
<evidence type="ECO:0000313" key="3">
    <source>
        <dbReference type="Proteomes" id="UP000254834"/>
    </source>
</evidence>
<sequence>MKKLSILIAFSFMAIAAENIYAGKGKTIHIHNTGTQRVELWQQKKDGYPKKPTYGDTTCCNGKPAYGLNNFEWGKETLVGTINPKETTQFTLVDDVDYDGFCSCTKIRYLIKNFNKQPVDTQYRPASDEYFDGHKKDTMQF</sequence>
<feature type="signal peptide" evidence="1">
    <location>
        <begin position="1"/>
        <end position="16"/>
    </location>
</feature>
<dbReference type="KEGG" id="cdes:C0J27_02185"/>
<name>A0A345ZB79_9BACT</name>
<feature type="chain" id="PRO_5016666206" evidence="1">
    <location>
        <begin position="17"/>
        <end position="141"/>
    </location>
</feature>
<keyword evidence="3" id="KW-1185">Reference proteome</keyword>
<gene>
    <name evidence="2" type="ORF">C0J27_02185</name>
</gene>
<reference evidence="2 3" key="1">
    <citation type="submission" date="2017-12" db="EMBL/GenBank/DDBJ databases">
        <title>Chromulinavorax destructans is a abundant pathogen of dominant heterotrophic picoflagllates.</title>
        <authorList>
            <person name="Deeg C.M."/>
            <person name="Zimmer M."/>
            <person name="Suttle C.A."/>
        </authorList>
    </citation>
    <scope>NUCLEOTIDE SEQUENCE [LARGE SCALE GENOMIC DNA]</scope>
    <source>
        <strain evidence="2 3">SeV1</strain>
    </source>
</reference>
<evidence type="ECO:0000313" key="2">
    <source>
        <dbReference type="EMBL" id="AXK60546.1"/>
    </source>
</evidence>
<dbReference type="AlphaFoldDB" id="A0A345ZB79"/>
<organism evidence="2 3">
    <name type="scientific">Candidatus Chromulinivorax destructor</name>
    <dbReference type="NCBI Taxonomy" id="2066483"/>
    <lineage>
        <taxon>Bacteria</taxon>
        <taxon>Candidatus Babelota</taxon>
        <taxon>Candidatus Babeliae</taxon>
        <taxon>Candidatus Babeliales</taxon>
        <taxon>Candidatus Chromulinivoraceae</taxon>
        <taxon>Candidatus Chromulinivorax</taxon>
    </lineage>
</organism>
<evidence type="ECO:0000256" key="1">
    <source>
        <dbReference type="SAM" id="SignalP"/>
    </source>
</evidence>
<accession>A0A345ZB79</accession>
<keyword evidence="1" id="KW-0732">Signal</keyword>